<dbReference type="InterPro" id="IPR008974">
    <property type="entry name" value="TRAF-like"/>
</dbReference>
<reference evidence="2" key="1">
    <citation type="submission" date="2020-11" db="EMBL/GenBank/DDBJ databases">
        <authorList>
            <person name="Tran Van P."/>
        </authorList>
    </citation>
    <scope>NUCLEOTIDE SEQUENCE</scope>
</reference>
<gene>
    <name evidence="2" type="ORF">TCEB3V08_LOCUS4232</name>
</gene>
<evidence type="ECO:0000313" key="2">
    <source>
        <dbReference type="EMBL" id="CAD7397853.1"/>
    </source>
</evidence>
<dbReference type="AlphaFoldDB" id="A0A7R9CJT1"/>
<feature type="region of interest" description="Disordered" evidence="1">
    <location>
        <begin position="390"/>
        <end position="417"/>
    </location>
</feature>
<accession>A0A7R9CJT1</accession>
<proteinExistence type="predicted"/>
<evidence type="ECO:0000256" key="1">
    <source>
        <dbReference type="SAM" id="MobiDB-lite"/>
    </source>
</evidence>
<dbReference type="Gene3D" id="2.60.210.10">
    <property type="entry name" value="Apoptosis, Tumor Necrosis Factor Receptor Associated Protein 2, Chain A"/>
    <property type="match status" value="1"/>
</dbReference>
<feature type="region of interest" description="Disordered" evidence="1">
    <location>
        <begin position="274"/>
        <end position="315"/>
    </location>
</feature>
<name>A0A7R9CJT1_TIMCR</name>
<protein>
    <submittedName>
        <fullName evidence="2">Uncharacterized protein</fullName>
    </submittedName>
</protein>
<feature type="compositionally biased region" description="Basic and acidic residues" evidence="1">
    <location>
        <begin position="393"/>
        <end position="408"/>
    </location>
</feature>
<sequence>MCSFQNGLFWLRKCFKVSTHKFYLTVQYIGSEEMCNIFPYKIKFFSHNSSHKIGFHTLSHSLGENEETIFKSGNCPGTELGTSKLEARGSDHFTTRTVMMPLALSIASLKLILWDGGREGERHDVASQSTKVSFRANKNRQITETVDGASYRTEIKGIRWLGYGPKEICDWREFENHWLNAYISCYTIFLEIGVSILSTNTKFKFSSYQGRLVPKAWRRAPPQPHESPVPFKGFTGDVDFSTTKAMRWKERVVDGLTLKGVTLVKRPDVEVTSDQDVNPHFRGGRVENHLGKTTPSSPDRDSNHSNLDLPVLSSRAQHDKRVSQLRHGGGIVIFIEILHAFAWREGRKPLGKTTLSKHVRDSNLNLPIIGSLIYCGSNALDHEFTDTGFDSTPADKKSRIGPSDEKKAALQGMSKYN</sequence>
<dbReference type="EMBL" id="OC317591">
    <property type="protein sequence ID" value="CAD7397853.1"/>
    <property type="molecule type" value="Genomic_DNA"/>
</dbReference>
<organism evidence="2">
    <name type="scientific">Timema cristinae</name>
    <name type="common">Walking stick</name>
    <dbReference type="NCBI Taxonomy" id="61476"/>
    <lineage>
        <taxon>Eukaryota</taxon>
        <taxon>Metazoa</taxon>
        <taxon>Ecdysozoa</taxon>
        <taxon>Arthropoda</taxon>
        <taxon>Hexapoda</taxon>
        <taxon>Insecta</taxon>
        <taxon>Pterygota</taxon>
        <taxon>Neoptera</taxon>
        <taxon>Polyneoptera</taxon>
        <taxon>Phasmatodea</taxon>
        <taxon>Timematodea</taxon>
        <taxon>Timematoidea</taxon>
        <taxon>Timematidae</taxon>
        <taxon>Timema</taxon>
    </lineage>
</organism>